<dbReference type="InterPro" id="IPR012677">
    <property type="entry name" value="Nucleotide-bd_a/b_plait_sf"/>
</dbReference>
<evidence type="ECO:0008006" key="5">
    <source>
        <dbReference type="Google" id="ProtNLM"/>
    </source>
</evidence>
<feature type="compositionally biased region" description="Low complexity" evidence="2">
    <location>
        <begin position="78"/>
        <end position="87"/>
    </location>
</feature>
<feature type="compositionally biased region" description="Low complexity" evidence="2">
    <location>
        <begin position="200"/>
        <end position="209"/>
    </location>
</feature>
<dbReference type="PANTHER" id="PTHR10300:SF14">
    <property type="entry name" value="PROTEIN SARAH"/>
    <property type="match status" value="1"/>
</dbReference>
<dbReference type="Proteomes" id="UP001287286">
    <property type="component" value="Unassembled WGS sequence"/>
</dbReference>
<evidence type="ECO:0000256" key="2">
    <source>
        <dbReference type="SAM" id="MobiDB-lite"/>
    </source>
</evidence>
<keyword evidence="4" id="KW-1185">Reference proteome</keyword>
<dbReference type="InterPro" id="IPR006931">
    <property type="entry name" value="Calcipressin"/>
</dbReference>
<accession>A0ABR0BJV6</accession>
<organism evidence="3 4">
    <name type="scientific">Purpureocillium lilacinum</name>
    <name type="common">Paecilomyces lilacinus</name>
    <dbReference type="NCBI Taxonomy" id="33203"/>
    <lineage>
        <taxon>Eukaryota</taxon>
        <taxon>Fungi</taxon>
        <taxon>Dikarya</taxon>
        <taxon>Ascomycota</taxon>
        <taxon>Pezizomycotina</taxon>
        <taxon>Sordariomycetes</taxon>
        <taxon>Hypocreomycetidae</taxon>
        <taxon>Hypocreales</taxon>
        <taxon>Ophiocordycipitaceae</taxon>
        <taxon>Purpureocillium</taxon>
    </lineage>
</organism>
<evidence type="ECO:0000313" key="3">
    <source>
        <dbReference type="EMBL" id="KAK4081027.1"/>
    </source>
</evidence>
<dbReference type="EMBL" id="JAWRVI010000077">
    <property type="protein sequence ID" value="KAK4081027.1"/>
    <property type="molecule type" value="Genomic_DNA"/>
</dbReference>
<gene>
    <name evidence="3" type="ORF">Purlil1_11784</name>
</gene>
<feature type="region of interest" description="Disordered" evidence="2">
    <location>
        <begin position="1"/>
        <end position="32"/>
    </location>
</feature>
<comment type="similarity">
    <text evidence="1">Belongs to the RCAN family.</text>
</comment>
<feature type="region of interest" description="Disordered" evidence="2">
    <location>
        <begin position="55"/>
        <end position="99"/>
    </location>
</feature>
<sequence length="445" mass="48722">MPSNPPKPPRPPSQVVESNQSGSIVVHHAQHHQHRPHIRLLPWLCILETFCRPPTCHTPRRTPPTPLSRKTRRRPRATPRLAASRSPTQTELDPDPTPPATPDFRLLILTASPAALAPSLAEIITILLQHSPDAVTLCLSPHRSSPCETDTTQPRGIDETPLATASVARPRHSNTGLHPAATVALHSHIPNDAMEPTPRPSRSSSSASRKANLTLDLSNLPPLVQPTPPSNTLLFTNLTNPDVFRPDNLQSIRDLITKTAPIHAFAPLKSFRRIVVSFFDIDAAIAVRQVWDGEAVLGERLKVYYGQQTSVEAKDEHLALPDAGKLFFISPPPSPPHGWEMRLEDAPNKMVHADDLADALAKLHQRRDAVESPLSPVDGALLGGRGRSRSSTLIWHPEENGCSPDLPAVVVEDMTDKPEEISPLEASRPIMAHTARPPVELMHQA</sequence>
<dbReference type="Gene3D" id="3.30.70.330">
    <property type="match status" value="1"/>
</dbReference>
<protein>
    <recommendedName>
        <fullName evidence="5">Calcipressin</fullName>
    </recommendedName>
</protein>
<dbReference type="PANTHER" id="PTHR10300">
    <property type="entry name" value="CALCIPRESSIN"/>
    <property type="match status" value="1"/>
</dbReference>
<dbReference type="CDD" id="cd12434">
    <property type="entry name" value="RRM_RCAN_like"/>
    <property type="match status" value="1"/>
</dbReference>
<evidence type="ECO:0000313" key="4">
    <source>
        <dbReference type="Proteomes" id="UP001287286"/>
    </source>
</evidence>
<dbReference type="SUPFAM" id="SSF54928">
    <property type="entry name" value="RNA-binding domain, RBD"/>
    <property type="match status" value="1"/>
</dbReference>
<feature type="compositionally biased region" description="Pro residues" evidence="2">
    <location>
        <begin position="1"/>
        <end position="12"/>
    </location>
</feature>
<dbReference type="InterPro" id="IPR035979">
    <property type="entry name" value="RBD_domain_sf"/>
</dbReference>
<proteinExistence type="inferred from homology"/>
<reference evidence="3 4" key="1">
    <citation type="journal article" date="2024" name="Microbiol. Resour. Announc.">
        <title>Genome annotations for the ascomycete fungi Trichoderma harzianum, Trichoderma aggressivum, and Purpureocillium lilacinum.</title>
        <authorList>
            <person name="Beijen E.P.W."/>
            <person name="Ohm R.A."/>
        </authorList>
    </citation>
    <scope>NUCLEOTIDE SEQUENCE [LARGE SCALE GENOMIC DNA]</scope>
    <source>
        <strain evidence="3 4">CBS 150709</strain>
    </source>
</reference>
<comment type="caution">
    <text evidence="3">The sequence shown here is derived from an EMBL/GenBank/DDBJ whole genome shotgun (WGS) entry which is preliminary data.</text>
</comment>
<evidence type="ECO:0000256" key="1">
    <source>
        <dbReference type="ARBA" id="ARBA00008209"/>
    </source>
</evidence>
<name>A0ABR0BJV6_PURLI</name>
<feature type="region of interest" description="Disordered" evidence="2">
    <location>
        <begin position="189"/>
        <end position="210"/>
    </location>
</feature>
<dbReference type="Pfam" id="PF04847">
    <property type="entry name" value="Calcipressin"/>
    <property type="match status" value="1"/>
</dbReference>